<name>A0A932QXT4_9BACT</name>
<comment type="similarity">
    <text evidence="1 4">Belongs to the bacterial solute-binding protein 9 family.</text>
</comment>
<dbReference type="Gene3D" id="3.40.50.1980">
    <property type="entry name" value="Nitrogenase molybdenum iron protein domain"/>
    <property type="match status" value="2"/>
</dbReference>
<proteinExistence type="inferred from homology"/>
<keyword evidence="2 4" id="KW-0813">Transport</keyword>
<gene>
    <name evidence="5" type="ORF">HY221_00450</name>
</gene>
<dbReference type="InterPro" id="IPR006128">
    <property type="entry name" value="Lipoprotein_PsaA-like"/>
</dbReference>
<evidence type="ECO:0000313" key="6">
    <source>
        <dbReference type="Proteomes" id="UP000753196"/>
    </source>
</evidence>
<evidence type="ECO:0000256" key="3">
    <source>
        <dbReference type="ARBA" id="ARBA00022729"/>
    </source>
</evidence>
<protein>
    <submittedName>
        <fullName evidence="5">Zinc ABC transporter substrate-binding protein</fullName>
    </submittedName>
</protein>
<dbReference type="PRINTS" id="PR00690">
    <property type="entry name" value="ADHESNFAMILY"/>
</dbReference>
<dbReference type="AlphaFoldDB" id="A0A932QXT4"/>
<keyword evidence="3" id="KW-0732">Signal</keyword>
<dbReference type="SUPFAM" id="SSF53807">
    <property type="entry name" value="Helical backbone' metal receptor"/>
    <property type="match status" value="1"/>
</dbReference>
<organism evidence="5 6">
    <name type="scientific">Candidatus Sungiibacteriota bacterium</name>
    <dbReference type="NCBI Taxonomy" id="2750080"/>
    <lineage>
        <taxon>Bacteria</taxon>
        <taxon>Candidatus Sungiibacteriota</taxon>
    </lineage>
</organism>
<dbReference type="InterPro" id="IPR006127">
    <property type="entry name" value="ZnuA-like"/>
</dbReference>
<dbReference type="InterPro" id="IPR006129">
    <property type="entry name" value="AdhesinB"/>
</dbReference>
<dbReference type="EMBL" id="JACQCR010000008">
    <property type="protein sequence ID" value="MBI3630796.1"/>
    <property type="molecule type" value="Genomic_DNA"/>
</dbReference>
<dbReference type="InterPro" id="IPR050492">
    <property type="entry name" value="Bact_metal-bind_prot9"/>
</dbReference>
<evidence type="ECO:0000256" key="2">
    <source>
        <dbReference type="ARBA" id="ARBA00022448"/>
    </source>
</evidence>
<dbReference type="GO" id="GO:0046872">
    <property type="term" value="F:metal ion binding"/>
    <property type="evidence" value="ECO:0007669"/>
    <property type="project" value="InterPro"/>
</dbReference>
<evidence type="ECO:0000313" key="5">
    <source>
        <dbReference type="EMBL" id="MBI3630796.1"/>
    </source>
</evidence>
<dbReference type="GO" id="GO:0030001">
    <property type="term" value="P:metal ion transport"/>
    <property type="evidence" value="ECO:0007669"/>
    <property type="project" value="InterPro"/>
</dbReference>
<dbReference type="Pfam" id="PF01297">
    <property type="entry name" value="ZnuA"/>
    <property type="match status" value="1"/>
</dbReference>
<comment type="caution">
    <text evidence="5">The sequence shown here is derived from an EMBL/GenBank/DDBJ whole genome shotgun (WGS) entry which is preliminary data.</text>
</comment>
<evidence type="ECO:0000256" key="4">
    <source>
        <dbReference type="RuleBase" id="RU003512"/>
    </source>
</evidence>
<dbReference type="Proteomes" id="UP000753196">
    <property type="component" value="Unassembled WGS sequence"/>
</dbReference>
<dbReference type="PANTHER" id="PTHR42953">
    <property type="entry name" value="HIGH-AFFINITY ZINC UPTAKE SYSTEM PROTEIN ZNUA-RELATED"/>
    <property type="match status" value="1"/>
</dbReference>
<evidence type="ECO:0000256" key="1">
    <source>
        <dbReference type="ARBA" id="ARBA00011028"/>
    </source>
</evidence>
<reference evidence="5" key="1">
    <citation type="submission" date="2020-07" db="EMBL/GenBank/DDBJ databases">
        <title>Huge and variable diversity of episymbiotic CPR bacteria and DPANN archaea in groundwater ecosystems.</title>
        <authorList>
            <person name="He C.Y."/>
            <person name="Keren R."/>
            <person name="Whittaker M."/>
            <person name="Farag I.F."/>
            <person name="Doudna J."/>
            <person name="Cate J.H.D."/>
            <person name="Banfield J.F."/>
        </authorList>
    </citation>
    <scope>NUCLEOTIDE SEQUENCE</scope>
    <source>
        <strain evidence="5">NC_groundwater_973_Pr1_S-0.2um_54_13</strain>
    </source>
</reference>
<dbReference type="GO" id="GO:0007155">
    <property type="term" value="P:cell adhesion"/>
    <property type="evidence" value="ECO:0007669"/>
    <property type="project" value="InterPro"/>
</dbReference>
<sequence length="316" mass="34667">MPQQKTAKRIMTVLGLLTLVAAGGLLLRAAGLWRMAGEQHSSKLPVVASFYPLADFARNVGGDLIDVAVITPAGAEPHDYEPTPRDIGAIYDAKLFIFNGNGIDAWAEKIRPDLETHGVTVLRMADYLKSRNSTEPDAASGAYDPHFWLDPVYAADEADRIGTSLTIIDASHAIQYAQQRDLFKKRLEELDHAYQTGLAQCQSRQIVTSHNAFSYLAARYHLTTRYILGLSPDEEPSPKTIADVAKIAKEKNIKIIFFETLVSPKLARTIAEEIGAQALPLNPIEGLTHTDILAGKDYIAVMQENLASLKLALSCR</sequence>
<dbReference type="PRINTS" id="PR00691">
    <property type="entry name" value="ADHESINB"/>
</dbReference>
<accession>A0A932QXT4</accession>
<dbReference type="PANTHER" id="PTHR42953:SF3">
    <property type="entry name" value="HIGH-AFFINITY ZINC UPTAKE SYSTEM PROTEIN ZNUA"/>
    <property type="match status" value="1"/>
</dbReference>